<keyword evidence="1 3" id="KW-0489">Methyltransferase</keyword>
<dbReference type="Gene3D" id="3.40.50.150">
    <property type="entry name" value="Vaccinia Virus protein VP39"/>
    <property type="match status" value="1"/>
</dbReference>
<dbReference type="SUPFAM" id="SSF53335">
    <property type="entry name" value="S-adenosyl-L-methionine-dependent methyltransferases"/>
    <property type="match status" value="1"/>
</dbReference>
<dbReference type="PANTHER" id="PTHR43542:SF1">
    <property type="entry name" value="METHYLTRANSFERASE"/>
    <property type="match status" value="1"/>
</dbReference>
<organism evidence="3 4">
    <name type="scientific">Microbacterium invictum</name>
    <dbReference type="NCBI Taxonomy" id="515415"/>
    <lineage>
        <taxon>Bacteria</taxon>
        <taxon>Bacillati</taxon>
        <taxon>Actinomycetota</taxon>
        <taxon>Actinomycetes</taxon>
        <taxon>Micrococcales</taxon>
        <taxon>Microbacteriaceae</taxon>
        <taxon>Microbacterium</taxon>
    </lineage>
</organism>
<dbReference type="Proteomes" id="UP001324533">
    <property type="component" value="Chromosome"/>
</dbReference>
<reference evidence="3 4" key="1">
    <citation type="submission" date="2023-06" db="EMBL/GenBank/DDBJ databases">
        <title>Rock-solubilizing bacteria, Microbacterium invictum, promotes re-establishment of vegetation in rocky wasteland by accelerating rock bio-weathering and reshaping soil bacterial community.</title>
        <authorList>
            <person name="Liu C."/>
        </authorList>
    </citation>
    <scope>NUCLEOTIDE SEQUENCE [LARGE SCALE GENOMIC DNA]</scope>
    <source>
        <strain evidence="3 4">X-18</strain>
    </source>
</reference>
<name>A0ABZ0VEA2_9MICO</name>
<dbReference type="InterPro" id="IPR029063">
    <property type="entry name" value="SAM-dependent_MTases_sf"/>
</dbReference>
<dbReference type="EC" id="2.1.1.171" evidence="3"/>
<dbReference type="InterPro" id="IPR002052">
    <property type="entry name" value="DNA_methylase_N6_adenine_CS"/>
</dbReference>
<dbReference type="CDD" id="cd02440">
    <property type="entry name" value="AdoMet_MTases"/>
    <property type="match status" value="1"/>
</dbReference>
<dbReference type="PIRSF" id="PIRSF004553">
    <property type="entry name" value="CHP00095"/>
    <property type="match status" value="1"/>
</dbReference>
<evidence type="ECO:0000256" key="1">
    <source>
        <dbReference type="ARBA" id="ARBA00022603"/>
    </source>
</evidence>
<accession>A0ABZ0VEA2</accession>
<evidence type="ECO:0000256" key="2">
    <source>
        <dbReference type="ARBA" id="ARBA00022679"/>
    </source>
</evidence>
<dbReference type="PROSITE" id="PS00092">
    <property type="entry name" value="N6_MTASE"/>
    <property type="match status" value="1"/>
</dbReference>
<keyword evidence="2 3" id="KW-0808">Transferase</keyword>
<dbReference type="RefSeq" id="WP_322412035.1">
    <property type="nucleotide sequence ID" value="NZ_CP139779.1"/>
</dbReference>
<dbReference type="GO" id="GO:0052913">
    <property type="term" value="F:16S rRNA (guanine(966)-N(2))-methyltransferase activity"/>
    <property type="evidence" value="ECO:0007669"/>
    <property type="project" value="UniProtKB-EC"/>
</dbReference>
<evidence type="ECO:0000313" key="3">
    <source>
        <dbReference type="EMBL" id="WQB71922.1"/>
    </source>
</evidence>
<dbReference type="InterPro" id="IPR004398">
    <property type="entry name" value="RNA_MeTrfase_RsmD"/>
</dbReference>
<dbReference type="PANTHER" id="PTHR43542">
    <property type="entry name" value="METHYLTRANSFERASE"/>
    <property type="match status" value="1"/>
</dbReference>
<protein>
    <submittedName>
        <fullName evidence="3">RsmD family RNA methyltransferase</fullName>
        <ecNumber evidence="3">2.1.1.171</ecNumber>
    </submittedName>
</protein>
<dbReference type="EMBL" id="CP139779">
    <property type="protein sequence ID" value="WQB71922.1"/>
    <property type="molecule type" value="Genomic_DNA"/>
</dbReference>
<sequence>MTRIISGRAGSLTLDVPDAGTRPTSDRVRESLFGALDASDLIRGARVLDLYAGSGALGLEAASRGAMTVDLVEKAPRAVTVIRRNAARIHAALRGSDDPARIAVHRVGVDAYLRSAPVGVFDLVFLDPPYDLSDAELRTNLQLLVPALSPEATVIVERGARSTAPAWPAGLTARRDRRYGDTTLWWASRDASQPETASQSR</sequence>
<proteinExistence type="predicted"/>
<dbReference type="Pfam" id="PF03602">
    <property type="entry name" value="Cons_hypoth95"/>
    <property type="match status" value="1"/>
</dbReference>
<gene>
    <name evidence="3" type="ORF">T9R20_08255</name>
</gene>
<keyword evidence="4" id="KW-1185">Reference proteome</keyword>
<evidence type="ECO:0000313" key="4">
    <source>
        <dbReference type="Proteomes" id="UP001324533"/>
    </source>
</evidence>